<keyword evidence="4 10" id="KW-0812">Transmembrane</keyword>
<dbReference type="EMBL" id="OU895878">
    <property type="protein sequence ID" value="CAG9804448.1"/>
    <property type="molecule type" value="Genomic_DNA"/>
</dbReference>
<proteinExistence type="inferred from homology"/>
<evidence type="ECO:0000256" key="7">
    <source>
        <dbReference type="ARBA" id="ARBA00023136"/>
    </source>
</evidence>
<dbReference type="GO" id="GO:0005886">
    <property type="term" value="C:plasma membrane"/>
    <property type="evidence" value="ECO:0007669"/>
    <property type="project" value="UniProtKB-SubCell"/>
</dbReference>
<keyword evidence="9 10" id="KW-0807">Transducer</keyword>
<organism evidence="14 15">
    <name type="scientific">Chironomus riparius</name>
    <dbReference type="NCBI Taxonomy" id="315576"/>
    <lineage>
        <taxon>Eukaryota</taxon>
        <taxon>Metazoa</taxon>
        <taxon>Ecdysozoa</taxon>
        <taxon>Arthropoda</taxon>
        <taxon>Hexapoda</taxon>
        <taxon>Insecta</taxon>
        <taxon>Pterygota</taxon>
        <taxon>Neoptera</taxon>
        <taxon>Endopterygota</taxon>
        <taxon>Diptera</taxon>
        <taxon>Nematocera</taxon>
        <taxon>Chironomoidea</taxon>
        <taxon>Chironomidae</taxon>
        <taxon>Chironominae</taxon>
        <taxon>Chironomus</taxon>
    </lineage>
</organism>
<reference evidence="14" key="2">
    <citation type="submission" date="2022-10" db="EMBL/GenBank/DDBJ databases">
        <authorList>
            <consortium name="ENA_rothamsted_submissions"/>
            <consortium name="culmorum"/>
            <person name="King R."/>
        </authorList>
    </citation>
    <scope>NUCLEOTIDE SEQUENCE</scope>
</reference>
<evidence type="ECO:0000313" key="14">
    <source>
        <dbReference type="EMBL" id="CAG9804448.1"/>
    </source>
</evidence>
<dbReference type="PROSITE" id="PS50262">
    <property type="entry name" value="G_PROTEIN_RECEP_F1_2"/>
    <property type="match status" value="1"/>
</dbReference>
<dbReference type="Proteomes" id="UP001153620">
    <property type="component" value="Chromosome 2"/>
</dbReference>
<feature type="transmembrane region" description="Helical" evidence="12">
    <location>
        <begin position="319"/>
        <end position="346"/>
    </location>
</feature>
<evidence type="ECO:0000256" key="8">
    <source>
        <dbReference type="ARBA" id="ARBA00023170"/>
    </source>
</evidence>
<dbReference type="PANTHER" id="PTHR24230:SF163">
    <property type="entry name" value="CORAZONIN RECEPTOR, ISOFORM B"/>
    <property type="match status" value="1"/>
</dbReference>
<gene>
    <name evidence="14" type="ORF">CHIRRI_LOCUS7336</name>
</gene>
<dbReference type="AlphaFoldDB" id="A0A9N9WQ24"/>
<dbReference type="Gene3D" id="1.20.1070.10">
    <property type="entry name" value="Rhodopsin 7-helix transmembrane proteins"/>
    <property type="match status" value="1"/>
</dbReference>
<evidence type="ECO:0000256" key="5">
    <source>
        <dbReference type="ARBA" id="ARBA00022989"/>
    </source>
</evidence>
<dbReference type="GO" id="GO:0035237">
    <property type="term" value="F:corazonin receptor activity"/>
    <property type="evidence" value="ECO:0007669"/>
    <property type="project" value="TreeGrafter"/>
</dbReference>
<evidence type="ECO:0000256" key="6">
    <source>
        <dbReference type="ARBA" id="ARBA00023040"/>
    </source>
</evidence>
<feature type="transmembrane region" description="Helical" evidence="12">
    <location>
        <begin position="77"/>
        <end position="96"/>
    </location>
</feature>
<dbReference type="PRINTS" id="PR00237">
    <property type="entry name" value="GPCRRHODOPSN"/>
</dbReference>
<evidence type="ECO:0000259" key="13">
    <source>
        <dbReference type="PROSITE" id="PS50262"/>
    </source>
</evidence>
<evidence type="ECO:0000256" key="1">
    <source>
        <dbReference type="ARBA" id="ARBA00004651"/>
    </source>
</evidence>
<feature type="transmembrane region" description="Helical" evidence="12">
    <location>
        <begin position="358"/>
        <end position="378"/>
    </location>
</feature>
<keyword evidence="15" id="KW-1185">Reference proteome</keyword>
<keyword evidence="11" id="KW-0175">Coiled coil</keyword>
<evidence type="ECO:0000313" key="15">
    <source>
        <dbReference type="Proteomes" id="UP001153620"/>
    </source>
</evidence>
<keyword evidence="3" id="KW-1003">Cell membrane</keyword>
<sequence>MMKKMIVPIETAQFYTSSMGNYGSTVEQDHTMLMALNLTNDELCVQLRENLTGLQQNQIDWASYGCDHAPHLTDKMIVKVIVLSLMGFASLIGNVATIWNIQKNRATRRALRHSCSAIYALILHLSVADILVTFFCIIGEALWSYTVEWLAGDVACKLVKIFQMFALYLSTNVLVLIGIDRWVAVKYPMKSKFLNTARFVVFIYVLSFILSLPQGFIFRVVRGPFMEEFHQCVTFGFYTALWQEQLYTCFTLVFMFIIPLLILVSSYISTFRTISNYYESVKTGSERVFKLEATIHTDHIRRSDSNRQKLIHKAKMKSLRISVVIVAVFIICWTPYYAMMLIFMFMNPDERLSEDLQNGIFFFGMSNSLLNPIIYGAFQYQPIKKRRQYLKRRDGSILHRSLSTNATTVRNLNNLNTVTHKYSVNSHESYSHEYPKVQNIEEEISLMSLEKDLKTLEEQNIALRRKKKFSEQLTRIFKKRRPHKYRK</sequence>
<feature type="transmembrane region" description="Helical" evidence="12">
    <location>
        <begin position="245"/>
        <end position="268"/>
    </location>
</feature>
<reference evidence="14" key="1">
    <citation type="submission" date="2022-01" db="EMBL/GenBank/DDBJ databases">
        <authorList>
            <person name="King R."/>
        </authorList>
    </citation>
    <scope>NUCLEOTIDE SEQUENCE</scope>
</reference>
<evidence type="ECO:0000256" key="3">
    <source>
        <dbReference type="ARBA" id="ARBA00022475"/>
    </source>
</evidence>
<evidence type="ECO:0000256" key="10">
    <source>
        <dbReference type="RuleBase" id="RU000688"/>
    </source>
</evidence>
<evidence type="ECO:0000256" key="11">
    <source>
        <dbReference type="SAM" id="Coils"/>
    </source>
</evidence>
<dbReference type="Pfam" id="PF00001">
    <property type="entry name" value="7tm_1"/>
    <property type="match status" value="1"/>
</dbReference>
<accession>A0A9N9WQ24</accession>
<evidence type="ECO:0000256" key="9">
    <source>
        <dbReference type="ARBA" id="ARBA00023224"/>
    </source>
</evidence>
<feature type="coiled-coil region" evidence="11">
    <location>
        <begin position="439"/>
        <end position="473"/>
    </location>
</feature>
<dbReference type="SUPFAM" id="SSF81321">
    <property type="entry name" value="Family A G protein-coupled receptor-like"/>
    <property type="match status" value="1"/>
</dbReference>
<feature type="domain" description="G-protein coupled receptors family 1 profile" evidence="13">
    <location>
        <begin position="93"/>
        <end position="375"/>
    </location>
</feature>
<keyword evidence="7 12" id="KW-0472">Membrane</keyword>
<keyword evidence="5 12" id="KW-1133">Transmembrane helix</keyword>
<dbReference type="PROSITE" id="PS00237">
    <property type="entry name" value="G_PROTEIN_RECEP_F1_1"/>
    <property type="match status" value="1"/>
</dbReference>
<comment type="subcellular location">
    <subcellularLocation>
        <location evidence="1">Cell membrane</location>
        <topology evidence="1">Multi-pass membrane protein</topology>
    </subcellularLocation>
</comment>
<protein>
    <recommendedName>
        <fullName evidence="13">G-protein coupled receptors family 1 profile domain-containing protein</fullName>
    </recommendedName>
</protein>
<keyword evidence="6 10" id="KW-0297">G-protein coupled receptor</keyword>
<feature type="transmembrane region" description="Helical" evidence="12">
    <location>
        <begin position="199"/>
        <end position="221"/>
    </location>
</feature>
<dbReference type="InterPro" id="IPR000276">
    <property type="entry name" value="GPCR_Rhodpsn"/>
</dbReference>
<evidence type="ECO:0000256" key="4">
    <source>
        <dbReference type="ARBA" id="ARBA00022692"/>
    </source>
</evidence>
<evidence type="ECO:0000256" key="12">
    <source>
        <dbReference type="SAM" id="Phobius"/>
    </source>
</evidence>
<dbReference type="FunFam" id="1.20.1070.10:FF:000319">
    <property type="entry name" value="Drm corazonin receptor"/>
    <property type="match status" value="1"/>
</dbReference>
<name>A0A9N9WQ24_9DIPT</name>
<feature type="transmembrane region" description="Helical" evidence="12">
    <location>
        <begin position="161"/>
        <end position="179"/>
    </location>
</feature>
<feature type="transmembrane region" description="Helical" evidence="12">
    <location>
        <begin position="117"/>
        <end position="141"/>
    </location>
</feature>
<dbReference type="PANTHER" id="PTHR24230">
    <property type="entry name" value="G-PROTEIN COUPLED RECEPTOR"/>
    <property type="match status" value="1"/>
</dbReference>
<comment type="similarity">
    <text evidence="2 10">Belongs to the G-protein coupled receptor 1 family.</text>
</comment>
<dbReference type="InterPro" id="IPR017452">
    <property type="entry name" value="GPCR_Rhodpsn_7TM"/>
</dbReference>
<dbReference type="OrthoDB" id="6022667at2759"/>
<keyword evidence="8 10" id="KW-0675">Receptor</keyword>
<evidence type="ECO:0000256" key="2">
    <source>
        <dbReference type="ARBA" id="ARBA00010663"/>
    </source>
</evidence>